<feature type="domain" description="N-acetyltransferase" evidence="6">
    <location>
        <begin position="19"/>
        <end position="170"/>
    </location>
</feature>
<evidence type="ECO:0000256" key="1">
    <source>
        <dbReference type="ARBA" id="ARBA00022491"/>
    </source>
</evidence>
<evidence type="ECO:0000256" key="4">
    <source>
        <dbReference type="ARBA" id="ARBA00023315"/>
    </source>
</evidence>
<dbReference type="Pfam" id="PF13508">
    <property type="entry name" value="Acetyltransf_7"/>
    <property type="match status" value="1"/>
</dbReference>
<proteinExistence type="predicted"/>
<dbReference type="InterPro" id="IPR016181">
    <property type="entry name" value="Acyl_CoA_acyltransferase"/>
</dbReference>
<evidence type="ECO:0000256" key="3">
    <source>
        <dbReference type="ARBA" id="ARBA00022679"/>
    </source>
</evidence>
<dbReference type="SUPFAM" id="SSF55729">
    <property type="entry name" value="Acyl-CoA N-acyltransferases (Nat)"/>
    <property type="match status" value="1"/>
</dbReference>
<name>C8X072_DESRD</name>
<dbReference type="RefSeq" id="WP_015750855.1">
    <property type="nucleotide sequence ID" value="NC_013223.1"/>
</dbReference>
<evidence type="ECO:0000259" key="6">
    <source>
        <dbReference type="PROSITE" id="PS51186"/>
    </source>
</evidence>
<dbReference type="PROSITE" id="PS51186">
    <property type="entry name" value="GNAT"/>
    <property type="match status" value="1"/>
</dbReference>
<dbReference type="KEGG" id="drt:Dret_0399"/>
<dbReference type="AlphaFoldDB" id="C8X072"/>
<dbReference type="Proteomes" id="UP000001052">
    <property type="component" value="Chromosome"/>
</dbReference>
<keyword evidence="2" id="KW-1277">Toxin-antitoxin system</keyword>
<keyword evidence="4" id="KW-0012">Acyltransferase</keyword>
<dbReference type="EMBL" id="CP001734">
    <property type="protein sequence ID" value="ACV67697.1"/>
    <property type="molecule type" value="Genomic_DNA"/>
</dbReference>
<reference evidence="8" key="1">
    <citation type="submission" date="2009-09" db="EMBL/GenBank/DDBJ databases">
        <title>The complete chromosome of Desulfohalobium retbaense DSM 5692.</title>
        <authorList>
            <consortium name="US DOE Joint Genome Institute (JGI-PGF)"/>
            <person name="Lucas S."/>
            <person name="Copeland A."/>
            <person name="Lapidus A."/>
            <person name="Glavina del Rio T."/>
            <person name="Dalin E."/>
            <person name="Tice H."/>
            <person name="Bruce D."/>
            <person name="Goodwin L."/>
            <person name="Pitluck S."/>
            <person name="Kyrpides N."/>
            <person name="Mavromatis K."/>
            <person name="Ivanova N."/>
            <person name="Mikhailova N."/>
            <person name="Munk A.C."/>
            <person name="Brettin T."/>
            <person name="Detter J.C."/>
            <person name="Han C."/>
            <person name="Tapia R."/>
            <person name="Larimer F."/>
            <person name="Land M."/>
            <person name="Hauser L."/>
            <person name="Markowitz V."/>
            <person name="Cheng J.-F."/>
            <person name="Hugenholtz P."/>
            <person name="Woyke T."/>
            <person name="Wu D."/>
            <person name="Spring S."/>
            <person name="Klenk H.-P."/>
            <person name="Eisen J.A."/>
        </authorList>
    </citation>
    <scope>NUCLEOTIDE SEQUENCE [LARGE SCALE GENOMIC DNA]</scope>
    <source>
        <strain evidence="8">DSM 5692</strain>
    </source>
</reference>
<comment type="catalytic activity">
    <reaction evidence="5">
        <text>glycyl-tRNA(Gly) + acetyl-CoA = N-acetylglycyl-tRNA(Gly) + CoA + H(+)</text>
        <dbReference type="Rhea" id="RHEA:81867"/>
        <dbReference type="Rhea" id="RHEA-COMP:9683"/>
        <dbReference type="Rhea" id="RHEA-COMP:19766"/>
        <dbReference type="ChEBI" id="CHEBI:15378"/>
        <dbReference type="ChEBI" id="CHEBI:57287"/>
        <dbReference type="ChEBI" id="CHEBI:57288"/>
        <dbReference type="ChEBI" id="CHEBI:78522"/>
        <dbReference type="ChEBI" id="CHEBI:232036"/>
    </reaction>
</comment>
<keyword evidence="3" id="KW-0808">Transferase</keyword>
<dbReference type="PANTHER" id="PTHR36449">
    <property type="entry name" value="ACETYLTRANSFERASE-RELATED"/>
    <property type="match status" value="1"/>
</dbReference>
<protein>
    <submittedName>
        <fullName evidence="7">GCN5-related N-acetyltransferase</fullName>
    </submittedName>
</protein>
<organism evidence="7 8">
    <name type="scientific">Desulfohalobium retbaense (strain ATCC 49708 / DSM 5692 / JCM 16813 / HR100)</name>
    <dbReference type="NCBI Taxonomy" id="485915"/>
    <lineage>
        <taxon>Bacteria</taxon>
        <taxon>Pseudomonadati</taxon>
        <taxon>Thermodesulfobacteriota</taxon>
        <taxon>Desulfovibrionia</taxon>
        <taxon>Desulfovibrionales</taxon>
        <taxon>Desulfohalobiaceae</taxon>
        <taxon>Desulfohalobium</taxon>
    </lineage>
</organism>
<sequence>MTAADSRFQGPLSDVEKLSAVHDLTHFDCGKNSLNVWLQRYARQNQKAEAAQTYVVHREYRVTGYFTLTYGSVQPEEAPARIIKGLARHPVPVVLLARLAVDVNEAGKGLGKALLKQSLIQVDAAADIAGARALLVHALDEPARGFYEHFGFEPSPVDTYTLLLLMKDLRGVHSVAATVFKKSNCQISNCYLLKSFGKYCNISANLPEVLPCRLL</sequence>
<dbReference type="STRING" id="485915.Dret_0399"/>
<dbReference type="HOGENOM" id="CLU_101288_0_0_7"/>
<evidence type="ECO:0000313" key="7">
    <source>
        <dbReference type="EMBL" id="ACV67697.1"/>
    </source>
</evidence>
<dbReference type="Gene3D" id="3.40.630.30">
    <property type="match status" value="1"/>
</dbReference>
<dbReference type="OrthoDB" id="9799147at2"/>
<gene>
    <name evidence="7" type="ordered locus">Dret_0399</name>
</gene>
<accession>C8X072</accession>
<dbReference type="InterPro" id="IPR000182">
    <property type="entry name" value="GNAT_dom"/>
</dbReference>
<keyword evidence="8" id="KW-1185">Reference proteome</keyword>
<keyword evidence="1" id="KW-0678">Repressor</keyword>
<evidence type="ECO:0000256" key="5">
    <source>
        <dbReference type="ARBA" id="ARBA00049880"/>
    </source>
</evidence>
<dbReference type="GO" id="GO:0016747">
    <property type="term" value="F:acyltransferase activity, transferring groups other than amino-acyl groups"/>
    <property type="evidence" value="ECO:0007669"/>
    <property type="project" value="InterPro"/>
</dbReference>
<evidence type="ECO:0000256" key="2">
    <source>
        <dbReference type="ARBA" id="ARBA00022649"/>
    </source>
</evidence>
<reference evidence="7 8" key="2">
    <citation type="journal article" date="2010" name="Stand. Genomic Sci.">
        <title>Complete genome sequence of Desulfohalobium retbaense type strain (HR(100)).</title>
        <authorList>
            <person name="Spring S."/>
            <person name="Nolan M."/>
            <person name="Lapidus A."/>
            <person name="Glavina Del Rio T."/>
            <person name="Copeland A."/>
            <person name="Tice H."/>
            <person name="Cheng J.F."/>
            <person name="Lucas S."/>
            <person name="Land M."/>
            <person name="Chen F."/>
            <person name="Bruce D."/>
            <person name="Goodwin L."/>
            <person name="Pitluck S."/>
            <person name="Ivanova N."/>
            <person name="Mavromatis K."/>
            <person name="Mikhailova N."/>
            <person name="Pati A."/>
            <person name="Chen A."/>
            <person name="Palaniappan K."/>
            <person name="Hauser L."/>
            <person name="Chang Y.J."/>
            <person name="Jeffries C.D."/>
            <person name="Munk C."/>
            <person name="Kiss H."/>
            <person name="Chain P."/>
            <person name="Han C."/>
            <person name="Brettin T."/>
            <person name="Detter J.C."/>
            <person name="Schuler E."/>
            <person name="Goker M."/>
            <person name="Rohde M."/>
            <person name="Bristow J."/>
            <person name="Eisen J.A."/>
            <person name="Markowitz V."/>
            <person name="Hugenholtz P."/>
            <person name="Kyrpides N.C."/>
            <person name="Klenk H.P."/>
        </authorList>
    </citation>
    <scope>NUCLEOTIDE SEQUENCE [LARGE SCALE GENOMIC DNA]</scope>
    <source>
        <strain evidence="7 8">DSM 5692</strain>
    </source>
</reference>
<dbReference type="eggNOG" id="COG0454">
    <property type="taxonomic scope" value="Bacteria"/>
</dbReference>
<evidence type="ECO:0000313" key="8">
    <source>
        <dbReference type="Proteomes" id="UP000001052"/>
    </source>
</evidence>
<dbReference type="PANTHER" id="PTHR36449:SF1">
    <property type="entry name" value="ACETYLTRANSFERASE"/>
    <property type="match status" value="1"/>
</dbReference>